<dbReference type="SUPFAM" id="SSF55781">
    <property type="entry name" value="GAF domain-like"/>
    <property type="match status" value="1"/>
</dbReference>
<evidence type="ECO:0000256" key="5">
    <source>
        <dbReference type="ARBA" id="ARBA00022741"/>
    </source>
</evidence>
<feature type="domain" description="PAS" evidence="10">
    <location>
        <begin position="260"/>
        <end position="296"/>
    </location>
</feature>
<dbReference type="InterPro" id="IPR035965">
    <property type="entry name" value="PAS-like_dom_sf"/>
</dbReference>
<dbReference type="GO" id="GO:0000155">
    <property type="term" value="F:phosphorelay sensor kinase activity"/>
    <property type="evidence" value="ECO:0007669"/>
    <property type="project" value="InterPro"/>
</dbReference>
<dbReference type="SMART" id="SM00065">
    <property type="entry name" value="GAF"/>
    <property type="match status" value="1"/>
</dbReference>
<dbReference type="PANTHER" id="PTHR43065">
    <property type="entry name" value="SENSOR HISTIDINE KINASE"/>
    <property type="match status" value="1"/>
</dbReference>
<dbReference type="Pfam" id="PF01590">
    <property type="entry name" value="GAF"/>
    <property type="match status" value="1"/>
</dbReference>
<evidence type="ECO:0000256" key="6">
    <source>
        <dbReference type="ARBA" id="ARBA00022777"/>
    </source>
</evidence>
<feature type="domain" description="Histidine kinase" evidence="9">
    <location>
        <begin position="394"/>
        <end position="603"/>
    </location>
</feature>
<dbReference type="InterPro" id="IPR003594">
    <property type="entry name" value="HATPase_dom"/>
</dbReference>
<dbReference type="InterPro" id="IPR004358">
    <property type="entry name" value="Sig_transdc_His_kin-like_C"/>
</dbReference>
<dbReference type="SUPFAM" id="SSF47384">
    <property type="entry name" value="Homodimeric domain of signal transducing histidine kinase"/>
    <property type="match status" value="1"/>
</dbReference>
<evidence type="ECO:0000259" key="9">
    <source>
        <dbReference type="PROSITE" id="PS50109"/>
    </source>
</evidence>
<comment type="caution">
    <text evidence="11">The sequence shown here is derived from an EMBL/GenBank/DDBJ whole genome shotgun (WGS) entry which is preliminary data.</text>
</comment>
<proteinExistence type="predicted"/>
<dbReference type="InterPro" id="IPR013656">
    <property type="entry name" value="PAS_4"/>
</dbReference>
<dbReference type="Gene3D" id="3.30.450.40">
    <property type="match status" value="1"/>
</dbReference>
<dbReference type="AlphaFoldDB" id="A0A832EEA6"/>
<dbReference type="Gene3D" id="3.30.565.10">
    <property type="entry name" value="Histidine kinase-like ATPase, C-terminal domain"/>
    <property type="match status" value="1"/>
</dbReference>
<dbReference type="Gene3D" id="3.30.450.20">
    <property type="entry name" value="PAS domain"/>
    <property type="match status" value="1"/>
</dbReference>
<dbReference type="PRINTS" id="PR00344">
    <property type="entry name" value="BCTRLSENSOR"/>
</dbReference>
<sequence>MVLREATLRHRESSGCRELFFALPTPCDTAFPWCPLCEHNVVNPYRDPIDRGKMDRAMSPEWNAPGRPPIVEGVDCETPSVLKEKIIRQNNELQILFDISSAIHSSPRLEDVLEQSLIAILRTLQLKMGAIYLLKSDGEDGGTMVLAAQHGFSSTLVENIRSFHVGDGWTAAGRLKNPVAWLKREHLFFPALRERMAAEDIQEIIRIALFTHKGVLGLLYVANHGALQIRHDRREFLTTIGQQIGVAIENAQLFESVQRAKTELEISFDAIQHSIFLVEASGRILRINETTEKTYGPRERLLGKTYWEILYQAAEPPSGCPIRECLVSRRPVQKEGPHPRWGGFYRLYAFPVLNLSSQLERIVYYEKDETEARKLEQRLQQTERLQSLGTLAAGIAHEIRNPLATINFNAQMLQRELDLDDNQSQMLSDLIQEVRKIDNIVREVLNFARPREPQFLPANLNDIVRYCHNLSKVHIRKAKIDLSLDLDPSMPEIIMDADQIGQVVMNLMINAVEAMPHGGRMEVKTRVDDASDRVLLTVKDTGEGILPEDEGRIFDPFFTRKAEGTGLGLSLCRRILERHGAHIEVESQVGKGSLFRVVFPLTRRKNMPPLEETIN</sequence>
<dbReference type="CDD" id="cd00082">
    <property type="entry name" value="HisKA"/>
    <property type="match status" value="1"/>
</dbReference>
<organism evidence="11">
    <name type="scientific">Desulfacinum infernum</name>
    <dbReference type="NCBI Taxonomy" id="35837"/>
    <lineage>
        <taxon>Bacteria</taxon>
        <taxon>Pseudomonadati</taxon>
        <taxon>Thermodesulfobacteriota</taxon>
        <taxon>Syntrophobacteria</taxon>
        <taxon>Syntrophobacterales</taxon>
        <taxon>Syntrophobacteraceae</taxon>
        <taxon>Desulfacinum</taxon>
    </lineage>
</organism>
<keyword evidence="8" id="KW-0902">Two-component regulatory system</keyword>
<evidence type="ECO:0000256" key="3">
    <source>
        <dbReference type="ARBA" id="ARBA00022553"/>
    </source>
</evidence>
<dbReference type="Pfam" id="PF08448">
    <property type="entry name" value="PAS_4"/>
    <property type="match status" value="1"/>
</dbReference>
<keyword evidence="7" id="KW-0067">ATP-binding</keyword>
<protein>
    <recommendedName>
        <fullName evidence="2">histidine kinase</fullName>
        <ecNumber evidence="2">2.7.13.3</ecNumber>
    </recommendedName>
</protein>
<evidence type="ECO:0000313" key="11">
    <source>
        <dbReference type="EMBL" id="HFK98226.1"/>
    </source>
</evidence>
<keyword evidence="3" id="KW-0597">Phosphoprotein</keyword>
<dbReference type="SMART" id="SM00388">
    <property type="entry name" value="HisKA"/>
    <property type="match status" value="1"/>
</dbReference>
<dbReference type="InterPro" id="IPR036097">
    <property type="entry name" value="HisK_dim/P_sf"/>
</dbReference>
<evidence type="ECO:0000256" key="4">
    <source>
        <dbReference type="ARBA" id="ARBA00022679"/>
    </source>
</evidence>
<dbReference type="InterPro" id="IPR003661">
    <property type="entry name" value="HisK_dim/P_dom"/>
</dbReference>
<dbReference type="InterPro" id="IPR036890">
    <property type="entry name" value="HATPase_C_sf"/>
</dbReference>
<name>A0A832EEA6_9BACT</name>
<keyword evidence="4" id="KW-0808">Transferase</keyword>
<dbReference type="InterPro" id="IPR003018">
    <property type="entry name" value="GAF"/>
</dbReference>
<dbReference type="EMBL" id="DSTK01000039">
    <property type="protein sequence ID" value="HFK98226.1"/>
    <property type="molecule type" value="Genomic_DNA"/>
</dbReference>
<dbReference type="Pfam" id="PF00512">
    <property type="entry name" value="HisKA"/>
    <property type="match status" value="1"/>
</dbReference>
<dbReference type="InterPro" id="IPR005467">
    <property type="entry name" value="His_kinase_dom"/>
</dbReference>
<evidence type="ECO:0000256" key="2">
    <source>
        <dbReference type="ARBA" id="ARBA00012438"/>
    </source>
</evidence>
<dbReference type="SUPFAM" id="SSF55874">
    <property type="entry name" value="ATPase domain of HSP90 chaperone/DNA topoisomerase II/histidine kinase"/>
    <property type="match status" value="1"/>
</dbReference>
<evidence type="ECO:0000256" key="1">
    <source>
        <dbReference type="ARBA" id="ARBA00000085"/>
    </source>
</evidence>
<dbReference type="GO" id="GO:0005524">
    <property type="term" value="F:ATP binding"/>
    <property type="evidence" value="ECO:0007669"/>
    <property type="project" value="UniProtKB-KW"/>
</dbReference>
<dbReference type="PROSITE" id="PS50112">
    <property type="entry name" value="PAS"/>
    <property type="match status" value="1"/>
</dbReference>
<dbReference type="PROSITE" id="PS50109">
    <property type="entry name" value="HIS_KIN"/>
    <property type="match status" value="1"/>
</dbReference>
<keyword evidence="5" id="KW-0547">Nucleotide-binding</keyword>
<reference evidence="11" key="1">
    <citation type="journal article" date="2020" name="mSystems">
        <title>Genome- and Community-Level Interaction Insights into Carbon Utilization and Element Cycling Functions of Hydrothermarchaeota in Hydrothermal Sediment.</title>
        <authorList>
            <person name="Zhou Z."/>
            <person name="Liu Y."/>
            <person name="Xu W."/>
            <person name="Pan J."/>
            <person name="Luo Z.H."/>
            <person name="Li M."/>
        </authorList>
    </citation>
    <scope>NUCLEOTIDE SEQUENCE [LARGE SCALE GENOMIC DNA]</scope>
    <source>
        <strain evidence="11">SpSt-456</strain>
    </source>
</reference>
<dbReference type="PANTHER" id="PTHR43065:SF10">
    <property type="entry name" value="PEROXIDE STRESS-ACTIVATED HISTIDINE KINASE MAK3"/>
    <property type="match status" value="1"/>
</dbReference>
<dbReference type="Pfam" id="PF02518">
    <property type="entry name" value="HATPase_c"/>
    <property type="match status" value="1"/>
</dbReference>
<evidence type="ECO:0000256" key="7">
    <source>
        <dbReference type="ARBA" id="ARBA00022840"/>
    </source>
</evidence>
<comment type="catalytic activity">
    <reaction evidence="1">
        <text>ATP + protein L-histidine = ADP + protein N-phospho-L-histidine.</text>
        <dbReference type="EC" id="2.7.13.3"/>
    </reaction>
</comment>
<evidence type="ECO:0000256" key="8">
    <source>
        <dbReference type="ARBA" id="ARBA00023012"/>
    </source>
</evidence>
<accession>A0A832EEA6</accession>
<gene>
    <name evidence="11" type="ORF">ENS06_13020</name>
</gene>
<dbReference type="EC" id="2.7.13.3" evidence="2"/>
<dbReference type="Gene3D" id="1.10.287.130">
    <property type="match status" value="1"/>
</dbReference>
<dbReference type="InterPro" id="IPR000014">
    <property type="entry name" value="PAS"/>
</dbReference>
<evidence type="ECO:0000259" key="10">
    <source>
        <dbReference type="PROSITE" id="PS50112"/>
    </source>
</evidence>
<dbReference type="SMART" id="SM00387">
    <property type="entry name" value="HATPase_c"/>
    <property type="match status" value="1"/>
</dbReference>
<keyword evidence="6 11" id="KW-0418">Kinase</keyword>
<dbReference type="SUPFAM" id="SSF55785">
    <property type="entry name" value="PYP-like sensor domain (PAS domain)"/>
    <property type="match status" value="1"/>
</dbReference>
<dbReference type="InterPro" id="IPR029016">
    <property type="entry name" value="GAF-like_dom_sf"/>
</dbReference>